<dbReference type="PANTHER" id="PTHR12897:SF4">
    <property type="entry name" value="REGULATOR OF MON1-CCZ1 COMPLEX"/>
    <property type="match status" value="1"/>
</dbReference>
<dbReference type="OMA" id="VWVHNRE"/>
<dbReference type="SUPFAM" id="SSF69322">
    <property type="entry name" value="Tricorn protease domain 2"/>
    <property type="match status" value="1"/>
</dbReference>
<evidence type="ECO:0008006" key="5">
    <source>
        <dbReference type="Google" id="ProtNLM"/>
    </source>
</evidence>
<dbReference type="GO" id="GO:0010506">
    <property type="term" value="P:regulation of autophagy"/>
    <property type="evidence" value="ECO:0007669"/>
    <property type="project" value="InterPro"/>
</dbReference>
<dbReference type="Gene3D" id="2.130.10.10">
    <property type="entry name" value="YVTN repeat-like/Quinoprotein amine dehydrogenase"/>
    <property type="match status" value="1"/>
</dbReference>
<evidence type="ECO:0000313" key="3">
    <source>
        <dbReference type="EMBL" id="CAD7083565.1"/>
    </source>
</evidence>
<sequence>MENALHYIELSKDPITFDSVSQLTNVFFDDSNRQIFAVRSGGATGIVVKGPTNNNVISFCMDNKDKEIIRSIKFAPDNKILAVQRVENSVEFIPFQDNQPLLNEIVVYTAKSLTIFGFVWVHEREIAIISSSGVEIFLVAIDKKQVKSMKSITLTIKWFAWCPEGNFAVLATNNGMTLNPVILKQKTITRLPKLDLETPREGPVPERDVTLGQIYGTFAVLILLQNSSGLGEIVIYMLNGPGLAPRKQHVLRLGHSGRFAMNIVDNLIVVHHQASATSLLFDIALSGEVDTNGITYHAPITPGRAIKPFLLKVPSLGEQTKYCELYSKHWVLFQPNIVIDASVGRMWYLYLQMEPLCTLITDRVRLVEFLLNRTNGKRILLNVLQEMVDSQYNGMLLPIMENVFDKLNVVYSNWLSAQLQSQTAQPSSAKNLPKLPTPPKVLIDQNDMYAEVFTPIAERAYTEKILILYLQSLARHNIDAQPDLSKMIAAELIRNEHFDTLQKLVDYALLKDSKLLACFLLSHSQINSTITQTAMDILDRLKAYELILEILLSQGKVIDALRVAKSLPDCDTISARKYLEAAKKTGDPAIFYSVFLYFQQRNYRLRGSPEFIRGDQCLEFVQYFSMIFGLKQSS</sequence>
<dbReference type="Pfam" id="PF21029">
    <property type="entry name" value="RMC1_N"/>
    <property type="match status" value="1"/>
</dbReference>
<feature type="domain" description="Mic1" evidence="1">
    <location>
        <begin position="373"/>
        <end position="612"/>
    </location>
</feature>
<reference evidence="3 4" key="1">
    <citation type="submission" date="2020-11" db="EMBL/GenBank/DDBJ databases">
        <authorList>
            <person name="Wallbank WR R."/>
            <person name="Pardo Diaz C."/>
            <person name="Kozak K."/>
            <person name="Martin S."/>
            <person name="Jiggins C."/>
            <person name="Moest M."/>
            <person name="Warren A I."/>
            <person name="Generalovic N T."/>
            <person name="Byers J.R.P. K."/>
            <person name="Montejo-Kovacevich G."/>
            <person name="Yen C E."/>
        </authorList>
    </citation>
    <scope>NUCLEOTIDE SEQUENCE [LARGE SCALE GENOMIC DNA]</scope>
</reference>
<dbReference type="InterPro" id="IPR015943">
    <property type="entry name" value="WD40/YVTN_repeat-like_dom_sf"/>
</dbReference>
<dbReference type="InterPro" id="IPR049040">
    <property type="entry name" value="RMC1_N"/>
</dbReference>
<dbReference type="OrthoDB" id="26384at2759"/>
<evidence type="ECO:0000259" key="1">
    <source>
        <dbReference type="Pfam" id="PF07035"/>
    </source>
</evidence>
<dbReference type="GO" id="GO:0005765">
    <property type="term" value="C:lysosomal membrane"/>
    <property type="evidence" value="ECO:0007669"/>
    <property type="project" value="TreeGrafter"/>
</dbReference>
<dbReference type="GO" id="GO:0035658">
    <property type="term" value="C:Mon1-Ccz1 complex"/>
    <property type="evidence" value="ECO:0007669"/>
    <property type="project" value="InterPro"/>
</dbReference>
<dbReference type="PANTHER" id="PTHR12897">
    <property type="entry name" value="COLON CANCER-ASSOCIATED PROTEIN MIC1"/>
    <property type="match status" value="1"/>
</dbReference>
<dbReference type="InterPro" id="IPR040371">
    <property type="entry name" value="RMC1"/>
</dbReference>
<dbReference type="AlphaFoldDB" id="A0A7R8YTE8"/>
<dbReference type="GO" id="GO:0031902">
    <property type="term" value="C:late endosome membrane"/>
    <property type="evidence" value="ECO:0007669"/>
    <property type="project" value="TreeGrafter"/>
</dbReference>
<dbReference type="FunCoup" id="A0A7R8YTE8">
    <property type="interactions" value="1197"/>
</dbReference>
<evidence type="ECO:0000313" key="4">
    <source>
        <dbReference type="Proteomes" id="UP000594454"/>
    </source>
</evidence>
<dbReference type="Proteomes" id="UP000594454">
    <property type="component" value="Chromosome 2"/>
</dbReference>
<gene>
    <name evidence="3" type="ORF">HERILL_LOCUS6515</name>
</gene>
<dbReference type="Pfam" id="PF07035">
    <property type="entry name" value="RMC1_C"/>
    <property type="match status" value="1"/>
</dbReference>
<name>A0A7R8YTE8_HERIL</name>
<evidence type="ECO:0000259" key="2">
    <source>
        <dbReference type="Pfam" id="PF21029"/>
    </source>
</evidence>
<dbReference type="InParanoid" id="A0A7R8YTE8"/>
<dbReference type="EMBL" id="LR899010">
    <property type="protein sequence ID" value="CAD7083565.1"/>
    <property type="molecule type" value="Genomic_DNA"/>
</dbReference>
<protein>
    <recommendedName>
        <fullName evidence="5">Mic1 domain-containing protein</fullName>
    </recommendedName>
</protein>
<organism evidence="3 4">
    <name type="scientific">Hermetia illucens</name>
    <name type="common">Black soldier fly</name>
    <dbReference type="NCBI Taxonomy" id="343691"/>
    <lineage>
        <taxon>Eukaryota</taxon>
        <taxon>Metazoa</taxon>
        <taxon>Ecdysozoa</taxon>
        <taxon>Arthropoda</taxon>
        <taxon>Hexapoda</taxon>
        <taxon>Insecta</taxon>
        <taxon>Pterygota</taxon>
        <taxon>Neoptera</taxon>
        <taxon>Endopterygota</taxon>
        <taxon>Diptera</taxon>
        <taxon>Brachycera</taxon>
        <taxon>Stratiomyomorpha</taxon>
        <taxon>Stratiomyidae</taxon>
        <taxon>Hermetiinae</taxon>
        <taxon>Hermetia</taxon>
    </lineage>
</organism>
<accession>A0A7R8YTE8</accession>
<feature type="domain" description="Regulator of MON1-CCZ1 complex N-terminal" evidence="2">
    <location>
        <begin position="26"/>
        <end position="145"/>
    </location>
</feature>
<dbReference type="InterPro" id="IPR009755">
    <property type="entry name" value="RMC1_C"/>
</dbReference>
<keyword evidence="4" id="KW-1185">Reference proteome</keyword>
<proteinExistence type="predicted"/>